<reference evidence="2 3" key="2">
    <citation type="submission" date="2020-03" db="EMBL/GenBank/DDBJ databases">
        <authorList>
            <person name="Ichikawa N."/>
            <person name="Kimura A."/>
            <person name="Kitahashi Y."/>
            <person name="Uohara A."/>
        </authorList>
    </citation>
    <scope>NUCLEOTIDE SEQUENCE [LARGE SCALE GENOMIC DNA]</scope>
    <source>
        <strain evidence="2 3">NBRC 105367</strain>
    </source>
</reference>
<name>A0A6F8YNQ1_9ACTN</name>
<organism evidence="2 3">
    <name type="scientific">Phytohabitans suffuscus</name>
    <dbReference type="NCBI Taxonomy" id="624315"/>
    <lineage>
        <taxon>Bacteria</taxon>
        <taxon>Bacillati</taxon>
        <taxon>Actinomycetota</taxon>
        <taxon>Actinomycetes</taxon>
        <taxon>Micromonosporales</taxon>
        <taxon>Micromonosporaceae</taxon>
    </lineage>
</organism>
<accession>A0A6F8YNQ1</accession>
<feature type="compositionally biased region" description="Low complexity" evidence="1">
    <location>
        <begin position="10"/>
        <end position="19"/>
    </location>
</feature>
<evidence type="ECO:0000313" key="2">
    <source>
        <dbReference type="EMBL" id="BCB87613.1"/>
    </source>
</evidence>
<keyword evidence="3" id="KW-1185">Reference proteome</keyword>
<proteinExistence type="predicted"/>
<protein>
    <submittedName>
        <fullName evidence="2">Uncharacterized protein</fullName>
    </submittedName>
</protein>
<gene>
    <name evidence="2" type="ORF">Psuf_049260</name>
</gene>
<sequence length="72" mass="7392">MAARKRIRHSGSSADSGAAPPTGCRALTGAPGGAIRHHDEAIRRHGGAVRQHGGAVRQHGGAIRHHDAGHGR</sequence>
<evidence type="ECO:0000256" key="1">
    <source>
        <dbReference type="SAM" id="MobiDB-lite"/>
    </source>
</evidence>
<dbReference type="EMBL" id="AP022871">
    <property type="protein sequence ID" value="BCB87613.1"/>
    <property type="molecule type" value="Genomic_DNA"/>
</dbReference>
<evidence type="ECO:0000313" key="3">
    <source>
        <dbReference type="Proteomes" id="UP000503011"/>
    </source>
</evidence>
<feature type="region of interest" description="Disordered" evidence="1">
    <location>
        <begin position="1"/>
        <end position="32"/>
    </location>
</feature>
<reference evidence="2 3" key="1">
    <citation type="submission" date="2020-03" db="EMBL/GenBank/DDBJ databases">
        <title>Whole genome shotgun sequence of Phytohabitans suffuscus NBRC 105367.</title>
        <authorList>
            <person name="Komaki H."/>
            <person name="Tamura T."/>
        </authorList>
    </citation>
    <scope>NUCLEOTIDE SEQUENCE [LARGE SCALE GENOMIC DNA]</scope>
    <source>
        <strain evidence="2 3">NBRC 105367</strain>
    </source>
</reference>
<dbReference type="Proteomes" id="UP000503011">
    <property type="component" value="Chromosome"/>
</dbReference>
<feature type="region of interest" description="Disordered" evidence="1">
    <location>
        <begin position="45"/>
        <end position="72"/>
    </location>
</feature>
<dbReference type="KEGG" id="psuu:Psuf_049260"/>
<dbReference type="AlphaFoldDB" id="A0A6F8YNQ1"/>
<dbReference type="RefSeq" id="WP_173159072.1">
    <property type="nucleotide sequence ID" value="NZ_AP022871.1"/>
</dbReference>